<protein>
    <submittedName>
        <fullName evidence="2">Uncharacterized protein</fullName>
    </submittedName>
</protein>
<organism evidence="2 3">
    <name type="scientific">Trifolium pratense</name>
    <name type="common">Red clover</name>
    <dbReference type="NCBI Taxonomy" id="57577"/>
    <lineage>
        <taxon>Eukaryota</taxon>
        <taxon>Viridiplantae</taxon>
        <taxon>Streptophyta</taxon>
        <taxon>Embryophyta</taxon>
        <taxon>Tracheophyta</taxon>
        <taxon>Spermatophyta</taxon>
        <taxon>Magnoliopsida</taxon>
        <taxon>eudicotyledons</taxon>
        <taxon>Gunneridae</taxon>
        <taxon>Pentapetalae</taxon>
        <taxon>rosids</taxon>
        <taxon>fabids</taxon>
        <taxon>Fabales</taxon>
        <taxon>Fabaceae</taxon>
        <taxon>Papilionoideae</taxon>
        <taxon>50 kb inversion clade</taxon>
        <taxon>NPAAA clade</taxon>
        <taxon>Hologalegina</taxon>
        <taxon>IRL clade</taxon>
        <taxon>Trifolieae</taxon>
        <taxon>Trifolium</taxon>
    </lineage>
</organism>
<dbReference type="EMBL" id="ASHM01259654">
    <property type="protein sequence ID" value="PNX69884.1"/>
    <property type="molecule type" value="Genomic_DNA"/>
</dbReference>
<dbReference type="AlphaFoldDB" id="A0A2K3KUE1"/>
<reference evidence="2 3" key="2">
    <citation type="journal article" date="2017" name="Front. Plant Sci.">
        <title>Gene Classification and Mining of Molecular Markers Useful in Red Clover (Trifolium pratense) Breeding.</title>
        <authorList>
            <person name="Istvanek J."/>
            <person name="Dluhosova J."/>
            <person name="Dluhos P."/>
            <person name="Patkova L."/>
            <person name="Nedelnik J."/>
            <person name="Repkova J."/>
        </authorList>
    </citation>
    <scope>NUCLEOTIDE SEQUENCE [LARGE SCALE GENOMIC DNA]</scope>
    <source>
        <strain evidence="3">cv. Tatra</strain>
        <tissue evidence="2">Young leaves</tissue>
    </source>
</reference>
<evidence type="ECO:0000313" key="2">
    <source>
        <dbReference type="EMBL" id="PNX69884.1"/>
    </source>
</evidence>
<evidence type="ECO:0000256" key="1">
    <source>
        <dbReference type="SAM" id="MobiDB-lite"/>
    </source>
</evidence>
<dbReference type="Proteomes" id="UP000236291">
    <property type="component" value="Unassembled WGS sequence"/>
</dbReference>
<sequence length="34" mass="3342">PPSARVPANPSPAATNHRTGAIPAAVPAAKVPRT</sequence>
<feature type="non-terminal residue" evidence="2">
    <location>
        <position position="1"/>
    </location>
</feature>
<proteinExistence type="predicted"/>
<feature type="region of interest" description="Disordered" evidence="1">
    <location>
        <begin position="1"/>
        <end position="34"/>
    </location>
</feature>
<evidence type="ECO:0000313" key="3">
    <source>
        <dbReference type="Proteomes" id="UP000236291"/>
    </source>
</evidence>
<comment type="caution">
    <text evidence="2">The sequence shown here is derived from an EMBL/GenBank/DDBJ whole genome shotgun (WGS) entry which is preliminary data.</text>
</comment>
<accession>A0A2K3KUE1</accession>
<gene>
    <name evidence="2" type="ORF">L195_g064637</name>
</gene>
<reference evidence="2 3" key="1">
    <citation type="journal article" date="2014" name="Am. J. Bot.">
        <title>Genome assembly and annotation for red clover (Trifolium pratense; Fabaceae).</title>
        <authorList>
            <person name="Istvanek J."/>
            <person name="Jaros M."/>
            <person name="Krenek A."/>
            <person name="Repkova J."/>
        </authorList>
    </citation>
    <scope>NUCLEOTIDE SEQUENCE [LARGE SCALE GENOMIC DNA]</scope>
    <source>
        <strain evidence="3">cv. Tatra</strain>
        <tissue evidence="2">Young leaves</tissue>
    </source>
</reference>
<feature type="compositionally biased region" description="Low complexity" evidence="1">
    <location>
        <begin position="21"/>
        <end position="34"/>
    </location>
</feature>
<name>A0A2K3KUE1_TRIPR</name>